<keyword evidence="2" id="KW-1185">Reference proteome</keyword>
<gene>
    <name evidence="1" type="ORF">J2Z32_002813</name>
</gene>
<organism evidence="1 2">
    <name type="scientific">Paenibacillus turicensis</name>
    <dbReference type="NCBI Taxonomy" id="160487"/>
    <lineage>
        <taxon>Bacteria</taxon>
        <taxon>Bacillati</taxon>
        <taxon>Bacillota</taxon>
        <taxon>Bacilli</taxon>
        <taxon>Bacillales</taxon>
        <taxon>Paenibacillaceae</taxon>
        <taxon>Paenibacillus</taxon>
    </lineage>
</organism>
<dbReference type="EMBL" id="JAGGKG010000013">
    <property type="protein sequence ID" value="MBP1906164.1"/>
    <property type="molecule type" value="Genomic_DNA"/>
</dbReference>
<evidence type="ECO:0000313" key="2">
    <source>
        <dbReference type="Proteomes" id="UP001519272"/>
    </source>
</evidence>
<evidence type="ECO:0000313" key="1">
    <source>
        <dbReference type="EMBL" id="MBP1906164.1"/>
    </source>
</evidence>
<comment type="caution">
    <text evidence="1">The sequence shown here is derived from an EMBL/GenBank/DDBJ whole genome shotgun (WGS) entry which is preliminary data.</text>
</comment>
<proteinExistence type="predicted"/>
<dbReference type="RefSeq" id="WP_210089769.1">
    <property type="nucleotide sequence ID" value="NZ_JAGGKG010000013.1"/>
</dbReference>
<name>A0ABS4FUM3_9BACL</name>
<dbReference type="Proteomes" id="UP001519272">
    <property type="component" value="Unassembled WGS sequence"/>
</dbReference>
<accession>A0ABS4FUM3</accession>
<evidence type="ECO:0008006" key="3">
    <source>
        <dbReference type="Google" id="ProtNLM"/>
    </source>
</evidence>
<sequence>MLPQQLVDFCKSKNWWYEEASQEYEQAFMKLDIPLDSDFAKFYLHVEDGPTFLSRNKELYHIGWFIVNTNYRLNMTSAHETLQLPEAYIPLDSFEGEYGYFYDRQSGEVLRLSLGEEWHQFQRGELKPQWASFNAFLVWYFDL</sequence>
<protein>
    <recommendedName>
        <fullName evidence="3">SMI1/KNR4 family protein</fullName>
    </recommendedName>
</protein>
<reference evidence="1 2" key="1">
    <citation type="submission" date="2021-03" db="EMBL/GenBank/DDBJ databases">
        <title>Genomic Encyclopedia of Type Strains, Phase IV (KMG-IV): sequencing the most valuable type-strain genomes for metagenomic binning, comparative biology and taxonomic classification.</title>
        <authorList>
            <person name="Goeker M."/>
        </authorList>
    </citation>
    <scope>NUCLEOTIDE SEQUENCE [LARGE SCALE GENOMIC DNA]</scope>
    <source>
        <strain evidence="1 2">DSM 14349</strain>
    </source>
</reference>